<accession>A0ABN1SXZ7</accession>
<evidence type="ECO:0000313" key="2">
    <source>
        <dbReference type="EMBL" id="GAA1008466.1"/>
    </source>
</evidence>
<dbReference type="EMBL" id="BAAAHU010000017">
    <property type="protein sequence ID" value="GAA1008466.1"/>
    <property type="molecule type" value="Genomic_DNA"/>
</dbReference>
<dbReference type="Proteomes" id="UP001501072">
    <property type="component" value="Unassembled WGS sequence"/>
</dbReference>
<sequence>MRTQGGGGSRRAAPASDDNAEGDAPTPVQGSGGARAEPRDPWHDPHGSPWVTGPVPDATLTPGRTDPTRIHSGPFVMGRSHYR</sequence>
<feature type="compositionally biased region" description="Basic and acidic residues" evidence="1">
    <location>
        <begin position="36"/>
        <end position="46"/>
    </location>
</feature>
<keyword evidence="3" id="KW-1185">Reference proteome</keyword>
<comment type="caution">
    <text evidence="2">The sequence shown here is derived from an EMBL/GenBank/DDBJ whole genome shotgun (WGS) entry which is preliminary data.</text>
</comment>
<reference evidence="2 3" key="1">
    <citation type="journal article" date="2019" name="Int. J. Syst. Evol. Microbiol.">
        <title>The Global Catalogue of Microorganisms (GCM) 10K type strain sequencing project: providing services to taxonomists for standard genome sequencing and annotation.</title>
        <authorList>
            <consortium name="The Broad Institute Genomics Platform"/>
            <consortium name="The Broad Institute Genome Sequencing Center for Infectious Disease"/>
            <person name="Wu L."/>
            <person name="Ma J."/>
        </authorList>
    </citation>
    <scope>NUCLEOTIDE SEQUENCE [LARGE SCALE GENOMIC DNA]</scope>
    <source>
        <strain evidence="2 3">JCM 11269</strain>
    </source>
</reference>
<evidence type="ECO:0000256" key="1">
    <source>
        <dbReference type="SAM" id="MobiDB-lite"/>
    </source>
</evidence>
<name>A0ABN1SXZ7_9ACTN</name>
<organism evidence="2 3">
    <name type="scientific">Streptomyces thermogriseus</name>
    <dbReference type="NCBI Taxonomy" id="75292"/>
    <lineage>
        <taxon>Bacteria</taxon>
        <taxon>Bacillati</taxon>
        <taxon>Actinomycetota</taxon>
        <taxon>Actinomycetes</taxon>
        <taxon>Kitasatosporales</taxon>
        <taxon>Streptomycetaceae</taxon>
        <taxon>Streptomyces</taxon>
    </lineage>
</organism>
<feature type="region of interest" description="Disordered" evidence="1">
    <location>
        <begin position="1"/>
        <end position="83"/>
    </location>
</feature>
<evidence type="ECO:0000313" key="3">
    <source>
        <dbReference type="Proteomes" id="UP001501072"/>
    </source>
</evidence>
<proteinExistence type="predicted"/>
<protein>
    <submittedName>
        <fullName evidence="2">Uncharacterized protein</fullName>
    </submittedName>
</protein>
<gene>
    <name evidence="2" type="ORF">GCM10009564_20990</name>
</gene>